<keyword evidence="1" id="KW-0472">Membrane</keyword>
<feature type="transmembrane region" description="Helical" evidence="1">
    <location>
        <begin position="6"/>
        <end position="26"/>
    </location>
</feature>
<sequence length="163" mass="19689">MNFTFDWNETFFILSSLVSLTIFFILPKRFNGFVTFFIWLFAIVYIETIDYTLGVKPYDLYDFLDGPKYQPTTAFAHFALYPSCAYIFLYFYDKWGLKGISLLMYIVVWTVISVFYEWLCVLNEVLHYKEWKIFYSIPTYPISCFIMIKLFQFIKQNFKHSPH</sequence>
<feature type="transmembrane region" description="Helical" evidence="1">
    <location>
        <begin position="131"/>
        <end position="151"/>
    </location>
</feature>
<accession>A0A841Q1T5</accession>
<comment type="caution">
    <text evidence="2">The sequence shown here is derived from an EMBL/GenBank/DDBJ whole genome shotgun (WGS) entry which is preliminary data.</text>
</comment>
<reference evidence="2 3" key="1">
    <citation type="submission" date="2020-08" db="EMBL/GenBank/DDBJ databases">
        <title>Genomic Encyclopedia of Type Strains, Phase IV (KMG-IV): sequencing the most valuable type-strain genomes for metagenomic binning, comparative biology and taxonomic classification.</title>
        <authorList>
            <person name="Goeker M."/>
        </authorList>
    </citation>
    <scope>NUCLEOTIDE SEQUENCE [LARGE SCALE GENOMIC DNA]</scope>
    <source>
        <strain evidence="2 3">DSM 19612</strain>
    </source>
</reference>
<dbReference type="EMBL" id="JACHGH010000002">
    <property type="protein sequence ID" value="MBB6452363.1"/>
    <property type="molecule type" value="Genomic_DNA"/>
</dbReference>
<proteinExistence type="predicted"/>
<feature type="transmembrane region" description="Helical" evidence="1">
    <location>
        <begin position="33"/>
        <end position="54"/>
    </location>
</feature>
<protein>
    <submittedName>
        <fullName evidence="2">Uncharacterized protein</fullName>
    </submittedName>
</protein>
<name>A0A841Q1T5_9BACI</name>
<feature type="transmembrane region" description="Helical" evidence="1">
    <location>
        <begin position="99"/>
        <end position="119"/>
    </location>
</feature>
<evidence type="ECO:0000313" key="2">
    <source>
        <dbReference type="EMBL" id="MBB6452363.1"/>
    </source>
</evidence>
<organism evidence="2 3">
    <name type="scientific">Salirhabdus euzebyi</name>
    <dbReference type="NCBI Taxonomy" id="394506"/>
    <lineage>
        <taxon>Bacteria</taxon>
        <taxon>Bacillati</taxon>
        <taxon>Bacillota</taxon>
        <taxon>Bacilli</taxon>
        <taxon>Bacillales</taxon>
        <taxon>Bacillaceae</taxon>
        <taxon>Salirhabdus</taxon>
    </lineage>
</organism>
<evidence type="ECO:0000256" key="1">
    <source>
        <dbReference type="SAM" id="Phobius"/>
    </source>
</evidence>
<dbReference type="RefSeq" id="WP_174494970.1">
    <property type="nucleotide sequence ID" value="NZ_CADDWK010000002.1"/>
</dbReference>
<keyword evidence="1" id="KW-0812">Transmembrane</keyword>
<dbReference type="Proteomes" id="UP000581688">
    <property type="component" value="Unassembled WGS sequence"/>
</dbReference>
<keyword evidence="1" id="KW-1133">Transmembrane helix</keyword>
<dbReference type="AlphaFoldDB" id="A0A841Q1T5"/>
<evidence type="ECO:0000313" key="3">
    <source>
        <dbReference type="Proteomes" id="UP000581688"/>
    </source>
</evidence>
<feature type="transmembrane region" description="Helical" evidence="1">
    <location>
        <begin position="74"/>
        <end position="92"/>
    </location>
</feature>
<gene>
    <name evidence="2" type="ORF">HNQ94_000808</name>
</gene>
<keyword evidence="3" id="KW-1185">Reference proteome</keyword>